<dbReference type="InterPro" id="IPR021133">
    <property type="entry name" value="HEAT_type_2"/>
</dbReference>
<comment type="caution">
    <text evidence="2">The sequence shown here is derived from an EMBL/GenBank/DDBJ whole genome shotgun (WGS) entry which is preliminary data.</text>
</comment>
<evidence type="ECO:0000256" key="1">
    <source>
        <dbReference type="SAM" id="Phobius"/>
    </source>
</evidence>
<dbReference type="SUPFAM" id="SSF48371">
    <property type="entry name" value="ARM repeat"/>
    <property type="match status" value="1"/>
</dbReference>
<proteinExistence type="predicted"/>
<dbReference type="RefSeq" id="WP_206937798.1">
    <property type="nucleotide sequence ID" value="NZ_JAFLNF010000001.1"/>
</dbReference>
<evidence type="ECO:0008006" key="4">
    <source>
        <dbReference type="Google" id="ProtNLM"/>
    </source>
</evidence>
<feature type="transmembrane region" description="Helical" evidence="1">
    <location>
        <begin position="20"/>
        <end position="41"/>
    </location>
</feature>
<keyword evidence="1" id="KW-0472">Membrane</keyword>
<feature type="transmembrane region" description="Helical" evidence="1">
    <location>
        <begin position="80"/>
        <end position="100"/>
    </location>
</feature>
<keyword evidence="1" id="KW-0812">Transmembrane</keyword>
<evidence type="ECO:0000313" key="2">
    <source>
        <dbReference type="EMBL" id="MBO0343965.1"/>
    </source>
</evidence>
<keyword evidence="1" id="KW-1133">Transmembrane helix</keyword>
<protein>
    <recommendedName>
        <fullName evidence="4">HEAT repeat domain-containing protein</fullName>
    </recommendedName>
</protein>
<sequence>MMLAAKRPKLRNLGQPDQKIAPAFSLSVGLIALVGSGLWGLGHHQTLSLTQLLLGHAIFNACAILWCWTLRPGGRFDSLAILLFACLGPIGGLGILIIAITCACSPMAPPNREKWYAELNQSQTDDLYADIHRKVVNNRMYPRDLAHNLSNFRDVMKRGDIGDKQRLLGVVALKYDRRFLPVILSALNDPAPSVRVQAAAAYTKLQNQFRAQRMTLEAEPFPETHAQAKRQIRQCCEVLESGFQDHSVCEALIEKLEILWAHFGASIQDPLIRAACKRLQTQIPKLSSPREESSGSQDLTTMFLADRKLGVSHE</sequence>
<dbReference type="InterPro" id="IPR016024">
    <property type="entry name" value="ARM-type_fold"/>
</dbReference>
<dbReference type="EMBL" id="JAFLNF010000001">
    <property type="protein sequence ID" value="MBO0343965.1"/>
    <property type="molecule type" value="Genomic_DNA"/>
</dbReference>
<organism evidence="2 3">
    <name type="scientific">Roseibium limicola</name>
    <dbReference type="NCBI Taxonomy" id="2816037"/>
    <lineage>
        <taxon>Bacteria</taxon>
        <taxon>Pseudomonadati</taxon>
        <taxon>Pseudomonadota</taxon>
        <taxon>Alphaproteobacteria</taxon>
        <taxon>Hyphomicrobiales</taxon>
        <taxon>Stappiaceae</taxon>
        <taxon>Roseibium</taxon>
    </lineage>
</organism>
<gene>
    <name evidence="2" type="ORF">J0X15_01935</name>
</gene>
<reference evidence="2" key="1">
    <citation type="submission" date="2021-03" db="EMBL/GenBank/DDBJ databases">
        <title>Roseibium sp. CAU 1637 isolated from Incheon.</title>
        <authorList>
            <person name="Kim W."/>
        </authorList>
    </citation>
    <scope>NUCLEOTIDE SEQUENCE</scope>
    <source>
        <strain evidence="2">CAU 1637</strain>
    </source>
</reference>
<feature type="transmembrane region" description="Helical" evidence="1">
    <location>
        <begin position="47"/>
        <end position="68"/>
    </location>
</feature>
<name>A0A939EKN2_9HYPH</name>
<dbReference type="PROSITE" id="PS50077">
    <property type="entry name" value="HEAT_REPEAT"/>
    <property type="match status" value="1"/>
</dbReference>
<keyword evidence="3" id="KW-1185">Reference proteome</keyword>
<dbReference type="Proteomes" id="UP000664779">
    <property type="component" value="Unassembled WGS sequence"/>
</dbReference>
<evidence type="ECO:0000313" key="3">
    <source>
        <dbReference type="Proteomes" id="UP000664779"/>
    </source>
</evidence>
<dbReference type="AlphaFoldDB" id="A0A939EKN2"/>
<accession>A0A939EKN2</accession>